<evidence type="ECO:0000256" key="2">
    <source>
        <dbReference type="ARBA" id="ARBA00012513"/>
    </source>
</evidence>
<dbReference type="PANTHER" id="PTHR48006">
    <property type="entry name" value="LEUCINE-RICH REPEAT-CONTAINING PROTEIN DDB_G0281931-RELATED"/>
    <property type="match status" value="1"/>
</dbReference>
<dbReference type="GO" id="GO:0016020">
    <property type="term" value="C:membrane"/>
    <property type="evidence" value="ECO:0007669"/>
    <property type="project" value="UniProtKB-SubCell"/>
</dbReference>
<gene>
    <name evidence="18" type="primary">LOC107819348</name>
</gene>
<dbReference type="Gene3D" id="2.60.120.430">
    <property type="entry name" value="Galactose-binding lectin"/>
    <property type="match status" value="1"/>
</dbReference>
<dbReference type="InterPro" id="IPR032675">
    <property type="entry name" value="LRR_dom_sf"/>
</dbReference>
<dbReference type="PANTHER" id="PTHR48006:SF98">
    <property type="entry name" value="MALECTIN DOMAIN-CONTAINING PROTEIN"/>
    <property type="match status" value="1"/>
</dbReference>
<keyword evidence="4" id="KW-0433">Leucine-rich repeat</keyword>
<evidence type="ECO:0000256" key="3">
    <source>
        <dbReference type="ARBA" id="ARBA00022553"/>
    </source>
</evidence>
<evidence type="ECO:0000256" key="11">
    <source>
        <dbReference type="ARBA" id="ARBA00023170"/>
    </source>
</evidence>
<evidence type="ECO:0000313" key="18">
    <source>
        <dbReference type="RefSeq" id="XP_016500941.1"/>
    </source>
</evidence>
<name>A0A1S4CIX3_TOBAC</name>
<keyword evidence="15" id="KW-1133">Transmembrane helix</keyword>
<protein>
    <recommendedName>
        <fullName evidence="2">non-specific serine/threonine protein kinase</fullName>
        <ecNumber evidence="2">2.7.11.1</ecNumber>
    </recommendedName>
</protein>
<evidence type="ECO:0000256" key="5">
    <source>
        <dbReference type="ARBA" id="ARBA00022679"/>
    </source>
</evidence>
<dbReference type="FunFam" id="2.60.120.430:FF:000004">
    <property type="entry name" value="Putative leucine-rich repeat receptor-like serine/threonine-protein kinase"/>
    <property type="match status" value="1"/>
</dbReference>
<evidence type="ECO:0000256" key="1">
    <source>
        <dbReference type="ARBA" id="ARBA00004479"/>
    </source>
</evidence>
<dbReference type="Pfam" id="PF11721">
    <property type="entry name" value="Malectin"/>
    <property type="match status" value="1"/>
</dbReference>
<dbReference type="GO" id="GO:0004674">
    <property type="term" value="F:protein serine/threonine kinase activity"/>
    <property type="evidence" value="ECO:0007669"/>
    <property type="project" value="UniProtKB-EC"/>
</dbReference>
<comment type="catalytic activity">
    <reaction evidence="13">
        <text>L-threonyl-[protein] + ATP = O-phospho-L-threonyl-[protein] + ADP + H(+)</text>
        <dbReference type="Rhea" id="RHEA:46608"/>
        <dbReference type="Rhea" id="RHEA-COMP:11060"/>
        <dbReference type="Rhea" id="RHEA-COMP:11605"/>
        <dbReference type="ChEBI" id="CHEBI:15378"/>
        <dbReference type="ChEBI" id="CHEBI:30013"/>
        <dbReference type="ChEBI" id="CHEBI:30616"/>
        <dbReference type="ChEBI" id="CHEBI:61977"/>
        <dbReference type="ChEBI" id="CHEBI:456216"/>
        <dbReference type="EC" id="2.7.11.1"/>
    </reaction>
</comment>
<organism evidence="18">
    <name type="scientific">Nicotiana tabacum</name>
    <name type="common">Common tobacco</name>
    <dbReference type="NCBI Taxonomy" id="4097"/>
    <lineage>
        <taxon>Eukaryota</taxon>
        <taxon>Viridiplantae</taxon>
        <taxon>Streptophyta</taxon>
        <taxon>Embryophyta</taxon>
        <taxon>Tracheophyta</taxon>
        <taxon>Spermatophyta</taxon>
        <taxon>Magnoliopsida</taxon>
        <taxon>eudicotyledons</taxon>
        <taxon>Gunneridae</taxon>
        <taxon>Pentapetalae</taxon>
        <taxon>asterids</taxon>
        <taxon>lamiids</taxon>
        <taxon>Solanales</taxon>
        <taxon>Solanaceae</taxon>
        <taxon>Nicotianoideae</taxon>
        <taxon>Nicotianeae</taxon>
        <taxon>Nicotiana</taxon>
    </lineage>
</organism>
<feature type="domain" description="Malectin" evidence="17">
    <location>
        <begin position="367"/>
        <end position="551"/>
    </location>
</feature>
<evidence type="ECO:0000256" key="12">
    <source>
        <dbReference type="ARBA" id="ARBA00023180"/>
    </source>
</evidence>
<accession>A0A1S4CIX3</accession>
<evidence type="ECO:0000256" key="9">
    <source>
        <dbReference type="ARBA" id="ARBA00022840"/>
    </source>
</evidence>
<dbReference type="Gene3D" id="3.80.10.10">
    <property type="entry name" value="Ribonuclease Inhibitor"/>
    <property type="match status" value="2"/>
</dbReference>
<evidence type="ECO:0000256" key="4">
    <source>
        <dbReference type="ARBA" id="ARBA00022614"/>
    </source>
</evidence>
<evidence type="ECO:0000256" key="10">
    <source>
        <dbReference type="ARBA" id="ARBA00023136"/>
    </source>
</evidence>
<dbReference type="Pfam" id="PF13855">
    <property type="entry name" value="LRR_8"/>
    <property type="match status" value="1"/>
</dbReference>
<comment type="catalytic activity">
    <reaction evidence="14">
        <text>L-seryl-[protein] + ATP = O-phospho-L-seryl-[protein] + ADP + H(+)</text>
        <dbReference type="Rhea" id="RHEA:17989"/>
        <dbReference type="Rhea" id="RHEA-COMP:9863"/>
        <dbReference type="Rhea" id="RHEA-COMP:11604"/>
        <dbReference type="ChEBI" id="CHEBI:15378"/>
        <dbReference type="ChEBI" id="CHEBI:29999"/>
        <dbReference type="ChEBI" id="CHEBI:30616"/>
        <dbReference type="ChEBI" id="CHEBI:83421"/>
        <dbReference type="ChEBI" id="CHEBI:456216"/>
        <dbReference type="EC" id="2.7.11.1"/>
    </reaction>
</comment>
<keyword evidence="12" id="KW-0325">Glycoprotein</keyword>
<dbReference type="Pfam" id="PF00560">
    <property type="entry name" value="LRR_1"/>
    <property type="match status" value="2"/>
</dbReference>
<dbReference type="OrthoDB" id="676979at2759"/>
<feature type="chain" id="PRO_5010244883" description="non-specific serine/threonine protein kinase" evidence="16">
    <location>
        <begin position="20"/>
        <end position="614"/>
    </location>
</feature>
<evidence type="ECO:0000256" key="7">
    <source>
        <dbReference type="ARBA" id="ARBA00022737"/>
    </source>
</evidence>
<dbReference type="EC" id="2.7.11.1" evidence="2"/>
<keyword evidence="10 15" id="KW-0472">Membrane</keyword>
<dbReference type="RefSeq" id="XP_016500941.1">
    <property type="nucleotide sequence ID" value="XM_016645455.1"/>
</dbReference>
<feature type="transmembrane region" description="Helical" evidence="15">
    <location>
        <begin position="572"/>
        <end position="595"/>
    </location>
</feature>
<keyword evidence="15" id="KW-0812">Transmembrane</keyword>
<dbReference type="GO" id="GO:0005524">
    <property type="term" value="F:ATP binding"/>
    <property type="evidence" value="ECO:0007669"/>
    <property type="project" value="UniProtKB-KW"/>
</dbReference>
<dbReference type="InterPro" id="IPR001611">
    <property type="entry name" value="Leu-rich_rpt"/>
</dbReference>
<dbReference type="SUPFAM" id="SSF52058">
    <property type="entry name" value="L domain-like"/>
    <property type="match status" value="1"/>
</dbReference>
<evidence type="ECO:0000256" key="6">
    <source>
        <dbReference type="ARBA" id="ARBA00022729"/>
    </source>
</evidence>
<evidence type="ECO:0000256" key="14">
    <source>
        <dbReference type="ARBA" id="ARBA00048679"/>
    </source>
</evidence>
<dbReference type="FunFam" id="3.80.10.10:FF:000041">
    <property type="entry name" value="LRR receptor-like serine/threonine-protein kinase ERECTA"/>
    <property type="match status" value="3"/>
</dbReference>
<dbReference type="InterPro" id="IPR021720">
    <property type="entry name" value="Malectin_dom"/>
</dbReference>
<proteinExistence type="predicted"/>
<evidence type="ECO:0000256" key="8">
    <source>
        <dbReference type="ARBA" id="ARBA00022741"/>
    </source>
</evidence>
<keyword evidence="11" id="KW-0675">Receptor</keyword>
<evidence type="ECO:0000256" key="15">
    <source>
        <dbReference type="SAM" id="Phobius"/>
    </source>
</evidence>
<keyword evidence="6 16" id="KW-0732">Signal</keyword>
<evidence type="ECO:0000256" key="16">
    <source>
        <dbReference type="SAM" id="SignalP"/>
    </source>
</evidence>
<comment type="subcellular location">
    <subcellularLocation>
        <location evidence="1">Membrane</location>
        <topology evidence="1">Single-pass type I membrane protein</topology>
    </subcellularLocation>
</comment>
<keyword evidence="5" id="KW-0808">Transferase</keyword>
<evidence type="ECO:0000259" key="17">
    <source>
        <dbReference type="Pfam" id="PF11721"/>
    </source>
</evidence>
<keyword evidence="3" id="KW-0597">Phosphoprotein</keyword>
<keyword evidence="9" id="KW-0067">ATP-binding</keyword>
<dbReference type="AlphaFoldDB" id="A0A1S4CIX3"/>
<reference evidence="18" key="1">
    <citation type="submission" date="2025-08" db="UniProtKB">
        <authorList>
            <consortium name="RefSeq"/>
        </authorList>
    </citation>
    <scope>IDENTIFICATION</scope>
</reference>
<dbReference type="InterPro" id="IPR051824">
    <property type="entry name" value="LRR_Rcpt-Like_S/T_Kinase"/>
</dbReference>
<keyword evidence="8" id="KW-0547">Nucleotide-binding</keyword>
<feature type="signal peptide" evidence="16">
    <location>
        <begin position="1"/>
        <end position="19"/>
    </location>
</feature>
<keyword evidence="7" id="KW-0677">Repeat</keyword>
<evidence type="ECO:0000256" key="13">
    <source>
        <dbReference type="ARBA" id="ARBA00047899"/>
    </source>
</evidence>
<sequence length="614" mass="66788">MGFLGICFLVLLMLKIAAAQPFTDPIEGQQLVEGEPWATGPGGHWKIYALDVSGEIPKELFVLRELMDLNLGQNVINGTIPAEIRQLPKMQYLSLGINNLTGSVPPELGSLTNLISLSFGSNNFNGPLPPQLGNLVSLQQLYIDGSGVNGPIPRELSNLKSLEILWASDNRFTGKLPEFFVNFMNFQVLRLEGTLLEGPIPSNYGALNKLQDLRIGDLHTEDSSLDFVENLTSLSILSLRNCRIIGQLPEKLSSFGNLEILDLSFNKLTGQIPRSFEDFASLRFLYLGSNNLSGKLPPNIMRSNLTALDVSFNSLSGDLTPKGSGLSMNVFGTAISDRTSDGSKASSTLSCLQGNTRCLDIASSSSFSINSGGTETESADGTKYDNDSETLSAASFYMNPSNRWAVSSSGIFISNPHGQNYIAETGSQITSTLDSELYKTARMSPNSLRYYGFGLSDGKYKVELHFAEIQMDDSHSWKGLGRRLFDVYIQGEKVLEDLNIQKEAGGSKRALVKTFEANVTNRVMEIHFLWAGKGTCCIPFQSTYGPLVSAIHVTQVEKYGGSSKNKKKRVGIIFGIVAGSAAGVLIVSSVFYLCWANRKGPIHMKVATDSPTKG</sequence>